<dbReference type="Proteomes" id="UP000199450">
    <property type="component" value="Unassembled WGS sequence"/>
</dbReference>
<reference evidence="2" key="1">
    <citation type="submission" date="2016-10" db="EMBL/GenBank/DDBJ databases">
        <authorList>
            <person name="Varghese N."/>
            <person name="Submissions S."/>
        </authorList>
    </citation>
    <scope>NUCLEOTIDE SEQUENCE [LARGE SCALE GENOMIC DNA]</scope>
    <source>
        <strain evidence="2">DSM 17453</strain>
    </source>
</reference>
<sequence length="51" mass="6050">MYDSQNRLLKHFHQVDSMPEELLTENTYNELSELTNKKVGNNLQSIDYAYN</sequence>
<evidence type="ECO:0000313" key="2">
    <source>
        <dbReference type="Proteomes" id="UP000199450"/>
    </source>
</evidence>
<proteinExistence type="predicted"/>
<evidence type="ECO:0000313" key="1">
    <source>
        <dbReference type="EMBL" id="SEN12521.1"/>
    </source>
</evidence>
<accession>A0A1H8DYX3</accession>
<gene>
    <name evidence="1" type="ORF">SAMN05421856_1245</name>
</gene>
<protein>
    <submittedName>
        <fullName evidence="1">Uncharacterized protein</fullName>
    </submittedName>
</protein>
<name>A0A1H8DYX3_9FLAO</name>
<keyword evidence="2" id="KW-1185">Reference proteome</keyword>
<organism evidence="1 2">
    <name type="scientific">Chryseobacterium taichungense</name>
    <dbReference type="NCBI Taxonomy" id="295069"/>
    <lineage>
        <taxon>Bacteria</taxon>
        <taxon>Pseudomonadati</taxon>
        <taxon>Bacteroidota</taxon>
        <taxon>Flavobacteriia</taxon>
        <taxon>Flavobacteriales</taxon>
        <taxon>Weeksellaceae</taxon>
        <taxon>Chryseobacterium group</taxon>
        <taxon>Chryseobacterium</taxon>
    </lineage>
</organism>
<dbReference type="AlphaFoldDB" id="A0A1H8DYX3"/>
<dbReference type="EMBL" id="FOBV01000024">
    <property type="protein sequence ID" value="SEN12521.1"/>
    <property type="molecule type" value="Genomic_DNA"/>
</dbReference>
<feature type="non-terminal residue" evidence="1">
    <location>
        <position position="51"/>
    </location>
</feature>